<dbReference type="EMBL" id="JACXVP010000010">
    <property type="protein sequence ID" value="KAG5578753.1"/>
    <property type="molecule type" value="Genomic_DNA"/>
</dbReference>
<evidence type="ECO:0000313" key="2">
    <source>
        <dbReference type="Proteomes" id="UP000824120"/>
    </source>
</evidence>
<dbReference type="OrthoDB" id="783264at2759"/>
<evidence type="ECO:0000313" key="1">
    <source>
        <dbReference type="EMBL" id="KAG5578753.1"/>
    </source>
</evidence>
<reference evidence="1 2" key="1">
    <citation type="submission" date="2020-09" db="EMBL/GenBank/DDBJ databases">
        <title>De no assembly of potato wild relative species, Solanum commersonii.</title>
        <authorList>
            <person name="Cho K."/>
        </authorList>
    </citation>
    <scope>NUCLEOTIDE SEQUENCE [LARGE SCALE GENOMIC DNA]</scope>
    <source>
        <strain evidence="1">LZ3.2</strain>
        <tissue evidence="1">Leaf</tissue>
    </source>
</reference>
<keyword evidence="2" id="KW-1185">Reference proteome</keyword>
<dbReference type="PANTHER" id="PTHR35131">
    <property type="entry name" value="EXPRESSED PROTEIN"/>
    <property type="match status" value="1"/>
</dbReference>
<dbReference type="Proteomes" id="UP000824120">
    <property type="component" value="Chromosome 10"/>
</dbReference>
<gene>
    <name evidence="1" type="ORF">H5410_049380</name>
</gene>
<dbReference type="PANTHER" id="PTHR35131:SF1">
    <property type="entry name" value="EXPRESSED PROTEIN"/>
    <property type="match status" value="1"/>
</dbReference>
<dbReference type="AlphaFoldDB" id="A0A9J5WSE4"/>
<accession>A0A9J5WSE4</accession>
<comment type="caution">
    <text evidence="1">The sequence shown here is derived from an EMBL/GenBank/DDBJ whole genome shotgun (WGS) entry which is preliminary data.</text>
</comment>
<name>A0A9J5WSE4_SOLCO</name>
<protein>
    <submittedName>
        <fullName evidence="1">Uncharacterized protein</fullName>
    </submittedName>
</protein>
<sequence length="103" mass="11987">MNTSDLVEVGTRGSIGSLLRKEIEYFRTLELECNWAFIESQKTNSYMKMDSSGCCCWHSFVSSTMKWKKKRRINECLPAMCSIEKEIIRFSDSETDLGQVLWL</sequence>
<proteinExistence type="predicted"/>
<organism evidence="1 2">
    <name type="scientific">Solanum commersonii</name>
    <name type="common">Commerson's wild potato</name>
    <name type="synonym">Commerson's nightshade</name>
    <dbReference type="NCBI Taxonomy" id="4109"/>
    <lineage>
        <taxon>Eukaryota</taxon>
        <taxon>Viridiplantae</taxon>
        <taxon>Streptophyta</taxon>
        <taxon>Embryophyta</taxon>
        <taxon>Tracheophyta</taxon>
        <taxon>Spermatophyta</taxon>
        <taxon>Magnoliopsida</taxon>
        <taxon>eudicotyledons</taxon>
        <taxon>Gunneridae</taxon>
        <taxon>Pentapetalae</taxon>
        <taxon>asterids</taxon>
        <taxon>lamiids</taxon>
        <taxon>Solanales</taxon>
        <taxon>Solanaceae</taxon>
        <taxon>Solanoideae</taxon>
        <taxon>Solaneae</taxon>
        <taxon>Solanum</taxon>
    </lineage>
</organism>